<feature type="region of interest" description="Disordered" evidence="1">
    <location>
        <begin position="698"/>
        <end position="747"/>
    </location>
</feature>
<keyword evidence="5" id="KW-1185">Reference proteome</keyword>
<protein>
    <submittedName>
        <fullName evidence="4">XPB/Ssl2-like helicase family protein</fullName>
    </submittedName>
</protein>
<comment type="caution">
    <text evidence="4">The sequence shown here is derived from an EMBL/GenBank/DDBJ whole genome shotgun (WGS) entry which is preliminary data.</text>
</comment>
<evidence type="ECO:0000259" key="2">
    <source>
        <dbReference type="Pfam" id="PF13625"/>
    </source>
</evidence>
<name>A0A2A9E9H9_9MICO</name>
<evidence type="ECO:0000256" key="1">
    <source>
        <dbReference type="SAM" id="MobiDB-lite"/>
    </source>
</evidence>
<feature type="domain" description="Helicase XPB/Ssl2 N-terminal" evidence="2">
    <location>
        <begin position="484"/>
        <end position="606"/>
    </location>
</feature>
<dbReference type="GO" id="GO:0004386">
    <property type="term" value="F:helicase activity"/>
    <property type="evidence" value="ECO:0007669"/>
    <property type="project" value="UniProtKB-KW"/>
</dbReference>
<dbReference type="Proteomes" id="UP000225548">
    <property type="component" value="Unassembled WGS sequence"/>
</dbReference>
<dbReference type="InterPro" id="IPR032830">
    <property type="entry name" value="XPB/Ssl2_N"/>
</dbReference>
<feature type="compositionally biased region" description="Basic residues" evidence="1">
    <location>
        <begin position="647"/>
        <end position="658"/>
    </location>
</feature>
<dbReference type="AlphaFoldDB" id="A0A2A9E9H9"/>
<feature type="region of interest" description="Disordered" evidence="1">
    <location>
        <begin position="225"/>
        <end position="248"/>
    </location>
</feature>
<proteinExistence type="predicted"/>
<dbReference type="EMBL" id="PDJG01000001">
    <property type="protein sequence ID" value="PFG32209.1"/>
    <property type="molecule type" value="Genomic_DNA"/>
</dbReference>
<keyword evidence="4" id="KW-0547">Nucleotide-binding</keyword>
<evidence type="ECO:0000313" key="3">
    <source>
        <dbReference type="EMBL" id="PFG32209.1"/>
    </source>
</evidence>
<dbReference type="Pfam" id="PF13625">
    <property type="entry name" value="Helicase_C_3"/>
    <property type="match status" value="1"/>
</dbReference>
<accession>A0A2A9E9H9</accession>
<feature type="region of interest" description="Disordered" evidence="1">
    <location>
        <begin position="632"/>
        <end position="684"/>
    </location>
</feature>
<organism evidence="4 5">
    <name type="scientific">Sanguibacter antarcticus</name>
    <dbReference type="NCBI Taxonomy" id="372484"/>
    <lineage>
        <taxon>Bacteria</taxon>
        <taxon>Bacillati</taxon>
        <taxon>Actinomycetota</taxon>
        <taxon>Actinomycetes</taxon>
        <taxon>Micrococcales</taxon>
        <taxon>Sanguibacteraceae</taxon>
        <taxon>Sanguibacter</taxon>
    </lineage>
</organism>
<keyword evidence="4" id="KW-0347">Helicase</keyword>
<reference evidence="4 5" key="1">
    <citation type="submission" date="2017-10" db="EMBL/GenBank/DDBJ databases">
        <title>Sequencing the genomes of 1000 actinobacteria strains.</title>
        <authorList>
            <person name="Klenk H.-P."/>
        </authorList>
    </citation>
    <scope>NUCLEOTIDE SEQUENCE [LARGE SCALE GENOMIC DNA]</scope>
    <source>
        <strain evidence="4 5">DSM 18966</strain>
    </source>
</reference>
<dbReference type="EMBL" id="PDJG01000001">
    <property type="protein sequence ID" value="PFG35326.1"/>
    <property type="molecule type" value="Genomic_DNA"/>
</dbReference>
<feature type="compositionally biased region" description="Basic and acidic residues" evidence="1">
    <location>
        <begin position="729"/>
        <end position="739"/>
    </location>
</feature>
<evidence type="ECO:0000313" key="4">
    <source>
        <dbReference type="EMBL" id="PFG35326.1"/>
    </source>
</evidence>
<keyword evidence="4" id="KW-0067">ATP-binding</keyword>
<evidence type="ECO:0000313" key="5">
    <source>
        <dbReference type="Proteomes" id="UP000225548"/>
    </source>
</evidence>
<sequence length="821" mass="86760">MRGNLARKIVRMATFSDSIRARSDEHLVALLTHRPDLASPSPATLLSLAARATSRASLQRATNALDAAHLEVLESVTVLESLGEHITADRVVAAITGTAHDDDAAAVRAILTTLDEMALVWSPDGTALRPAPGVDEVQDAYPGGLGPIGRTQDAVPDPDLLKDAPPGARSILSALTWGPPIGRIPTVAGAPAAAPTRWLVQNGFVKQADAQHVVLPRRVAMALRGGRTHQRLSRAPSEAAAGPSQRAPETVAAESVRAAQEAVRLLAELISTWQVAPPSVLKSGGLGVRDLRRLAARLEVNDRTAALVTELALVAGLVVDDGDDPASYSPTLDADDWLAADVPSRWAALVTAWFATARAPWLVGSRDERGALRNALEPELHRAWVPRLRGEVLDVLAEAPLTPLSPDDVLAVLRWRTPRSVPPIDAVAALLGEAEMLGVTGAGALAPGGAVLADVPRQTVPDDGVVVRLTTCLTELLPEAVDEILLQGDLTGVVPGRPSPALEALLADSADVESRGAAITVRFTPTSVTRSLDAGRTGEEFLAELALHSRTPVPQPLEYLVRDAARRHGQVRLGVASSYVRVEDPTLLAGLIDDQRLRPLGLFRIAPTVLAATAPIGQLLAALRERGMAPAMEGPDGQIVLADRRTPRVRVPARRSRRPGSGPGARPGVRLPDRSAVARTGRDDRAARLATLVAALRRDTPAAGAQPRVDEGSASDGPSDDPGTGRARGAGEYRHRDSVRGSALPGTTEPVVALGMLREAAADGREVWLDMTGPVGEHQRRRVRPLRVDAGRLRAVDVARESELTVAVHRIISVELVPVET</sequence>
<keyword evidence="4" id="KW-0378">Hydrolase</keyword>
<gene>
    <name evidence="3" type="ORF">ATL42_0028</name>
    <name evidence="4" type="ORF">ATL42_3271</name>
</gene>